<evidence type="ECO:0000313" key="3">
    <source>
        <dbReference type="Proteomes" id="UP001271007"/>
    </source>
</evidence>
<feature type="region of interest" description="Disordered" evidence="1">
    <location>
        <begin position="138"/>
        <end position="185"/>
    </location>
</feature>
<keyword evidence="3" id="KW-1185">Reference proteome</keyword>
<accession>A0AAJ0G9P7</accession>
<protein>
    <submittedName>
        <fullName evidence="2">Uncharacterized protein</fullName>
    </submittedName>
</protein>
<dbReference type="AlphaFoldDB" id="A0AAJ0G9P7"/>
<gene>
    <name evidence="2" type="ORF">LTR09_012087</name>
</gene>
<name>A0AAJ0G9P7_9PEZI</name>
<reference evidence="2" key="1">
    <citation type="submission" date="2023-04" db="EMBL/GenBank/DDBJ databases">
        <title>Black Yeasts Isolated from many extreme environments.</title>
        <authorList>
            <person name="Coleine C."/>
            <person name="Stajich J.E."/>
            <person name="Selbmann L."/>
        </authorList>
    </citation>
    <scope>NUCLEOTIDE SEQUENCE</scope>
    <source>
        <strain evidence="2">CCFEE 5312</strain>
    </source>
</reference>
<dbReference type="EMBL" id="JAWDJX010000092">
    <property type="protein sequence ID" value="KAK3046448.1"/>
    <property type="molecule type" value="Genomic_DNA"/>
</dbReference>
<feature type="compositionally biased region" description="Basic and acidic residues" evidence="1">
    <location>
        <begin position="152"/>
        <end position="170"/>
    </location>
</feature>
<comment type="caution">
    <text evidence="2">The sequence shown here is derived from an EMBL/GenBank/DDBJ whole genome shotgun (WGS) entry which is preliminary data.</text>
</comment>
<organism evidence="2 3">
    <name type="scientific">Extremus antarcticus</name>
    <dbReference type="NCBI Taxonomy" id="702011"/>
    <lineage>
        <taxon>Eukaryota</taxon>
        <taxon>Fungi</taxon>
        <taxon>Dikarya</taxon>
        <taxon>Ascomycota</taxon>
        <taxon>Pezizomycotina</taxon>
        <taxon>Dothideomycetes</taxon>
        <taxon>Dothideomycetidae</taxon>
        <taxon>Mycosphaerellales</taxon>
        <taxon>Extremaceae</taxon>
        <taxon>Extremus</taxon>
    </lineage>
</organism>
<evidence type="ECO:0000313" key="2">
    <source>
        <dbReference type="EMBL" id="KAK3046448.1"/>
    </source>
</evidence>
<dbReference type="Proteomes" id="UP001271007">
    <property type="component" value="Unassembled WGS sequence"/>
</dbReference>
<evidence type="ECO:0000256" key="1">
    <source>
        <dbReference type="SAM" id="MobiDB-lite"/>
    </source>
</evidence>
<sequence length="357" mass="39703">MGPKKSKISYKKQIKLRETLHEMREDGIIERAAYTRLMDIINPAESNDDVTIHPDTASGSTQSIAPRWDGIEVVSTPHGASENRPQLHSAIVVADMMDDDFEILSDIDGTGTRHSARSVSTKDDGLSLPMECNIMFRKERSKAKRKSKHPKNKTDTGKRRNENLCKDSQEHNNSLDGEPTGHSVGEHGAEIMMADLNHKTMDIVKGCLFLRCKECPSMVRIRFSSGVLPKMSVDLDAEYTNGIVMTFCKSCDDIKEDLTRSRAGWDDHFTANCARGFREMRLDPGLMEGSKFVRAASLVANGNVSLMTTKGHVHFEDRTAIWDHIQLGDEIASMHVDEVGSGEVNAILQSHLVGGFF</sequence>
<feature type="compositionally biased region" description="Basic residues" evidence="1">
    <location>
        <begin position="139"/>
        <end position="151"/>
    </location>
</feature>
<proteinExistence type="predicted"/>